<reference evidence="5" key="1">
    <citation type="journal article" date="2019" name="Int. J. Syst. Evol. Microbiol.">
        <title>The Global Catalogue of Microorganisms (GCM) 10K type strain sequencing project: providing services to taxonomists for standard genome sequencing and annotation.</title>
        <authorList>
            <consortium name="The Broad Institute Genomics Platform"/>
            <consortium name="The Broad Institute Genome Sequencing Center for Infectious Disease"/>
            <person name="Wu L."/>
            <person name="Ma J."/>
        </authorList>
    </citation>
    <scope>NUCLEOTIDE SEQUENCE [LARGE SCALE GENOMIC DNA]</scope>
    <source>
        <strain evidence="5">JCM 18715</strain>
    </source>
</reference>
<comment type="similarity">
    <text evidence="1">Belongs to the 'GDSL' lipolytic enzyme family.</text>
</comment>
<sequence>MDGARKASGPVLTGVVSVGGPLVGASVTVADANGQKRSTRTDAAGVYVIDTGGLVAPVVVSAVEAGNDNCTDSGRLWSRCMASVLATLSTGESRANINALTDKIVSDVAQGLKYKGPQGIVNAGTAKGVTAEAVQKATEALRPVFAQALRDAGVAEAERFDPVSIAMKADRKGVDAILDVLVHNRGYDNNSGVPGGTLLLDADYRYVGKMDAISSVEPLDLKYAQAAKAKIVDPAYTRIVIVGDSTASTYELARLPRMGWGQVFEPLFKPDAKVKVLNGAKSGRSARAFLNQAYFAQMAAYLRAGDYVLIHMGHNDQNCESDKKDRGAADVANLCTYPNDAAGKPQFPVGRPEMSFQKTLETYIEIARARGAIPVLMTPTTRVWNKDRKEGFPVVPNHFTRQNAAGGIAYVGDYSQTIRDTAQANKLPLIDIEAKTIRFVNAHEQDWRDYWLAADPVRFPWYATQSVGTFAKPDTTHFQQKGAEAVAAMVVEGIRETPELKALAAKLR</sequence>
<evidence type="ECO:0000313" key="5">
    <source>
        <dbReference type="Proteomes" id="UP001500547"/>
    </source>
</evidence>
<evidence type="ECO:0000256" key="2">
    <source>
        <dbReference type="ARBA" id="ARBA00022801"/>
    </source>
</evidence>
<keyword evidence="2" id="KW-0378">Hydrolase</keyword>
<evidence type="ECO:0000259" key="3">
    <source>
        <dbReference type="Pfam" id="PF13472"/>
    </source>
</evidence>
<evidence type="ECO:0000256" key="1">
    <source>
        <dbReference type="ARBA" id="ARBA00008668"/>
    </source>
</evidence>
<dbReference type="Proteomes" id="UP001500547">
    <property type="component" value="Unassembled WGS sequence"/>
</dbReference>
<name>A0ABP9QH96_9RHOO</name>
<evidence type="ECO:0000313" key="4">
    <source>
        <dbReference type="EMBL" id="GAA5161893.1"/>
    </source>
</evidence>
<protein>
    <recommendedName>
        <fullName evidence="3">SGNH hydrolase-type esterase domain-containing protein</fullName>
    </recommendedName>
</protein>
<organism evidence="4 5">
    <name type="scientific">Viridibacterium curvum</name>
    <dbReference type="NCBI Taxonomy" id="1101404"/>
    <lineage>
        <taxon>Bacteria</taxon>
        <taxon>Pseudomonadati</taxon>
        <taxon>Pseudomonadota</taxon>
        <taxon>Betaproteobacteria</taxon>
        <taxon>Rhodocyclales</taxon>
        <taxon>Rhodocyclaceae</taxon>
        <taxon>Viridibacterium</taxon>
    </lineage>
</organism>
<accession>A0ABP9QH96</accession>
<dbReference type="InterPro" id="IPR013830">
    <property type="entry name" value="SGNH_hydro"/>
</dbReference>
<dbReference type="PANTHER" id="PTHR43695:SF1">
    <property type="entry name" value="RHAMNOGALACTURONAN ACETYLESTERASE"/>
    <property type="match status" value="1"/>
</dbReference>
<dbReference type="PANTHER" id="PTHR43695">
    <property type="entry name" value="PUTATIVE (AFU_ORTHOLOGUE AFUA_2G17250)-RELATED"/>
    <property type="match status" value="1"/>
</dbReference>
<dbReference type="SUPFAM" id="SSF52266">
    <property type="entry name" value="SGNH hydrolase"/>
    <property type="match status" value="1"/>
</dbReference>
<keyword evidence="5" id="KW-1185">Reference proteome</keyword>
<dbReference type="Pfam" id="PF13472">
    <property type="entry name" value="Lipase_GDSL_2"/>
    <property type="match status" value="1"/>
</dbReference>
<proteinExistence type="inferred from homology"/>
<dbReference type="Gene3D" id="3.40.50.1110">
    <property type="entry name" value="SGNH hydrolase"/>
    <property type="match status" value="1"/>
</dbReference>
<dbReference type="InterPro" id="IPR036514">
    <property type="entry name" value="SGNH_hydro_sf"/>
</dbReference>
<comment type="caution">
    <text evidence="4">The sequence shown here is derived from an EMBL/GenBank/DDBJ whole genome shotgun (WGS) entry which is preliminary data.</text>
</comment>
<feature type="domain" description="SGNH hydrolase-type esterase" evidence="3">
    <location>
        <begin position="242"/>
        <end position="483"/>
    </location>
</feature>
<gene>
    <name evidence="4" type="ORF">GCM10025770_11860</name>
</gene>
<dbReference type="EMBL" id="BAABLD010000005">
    <property type="protein sequence ID" value="GAA5161893.1"/>
    <property type="molecule type" value="Genomic_DNA"/>
</dbReference>
<dbReference type="InterPro" id="IPR037459">
    <property type="entry name" value="RhgT-like"/>
</dbReference>